<dbReference type="GO" id="GO:0005344">
    <property type="term" value="F:oxygen carrier activity"/>
    <property type="evidence" value="ECO:0007669"/>
    <property type="project" value="UniProtKB-KW"/>
</dbReference>
<keyword evidence="4" id="KW-0408">Iron</keyword>
<dbReference type="PANTHER" id="PTHR43396">
    <property type="entry name" value="FLAVOHEMOPROTEIN"/>
    <property type="match status" value="1"/>
</dbReference>
<evidence type="ECO:0000313" key="7">
    <source>
        <dbReference type="EMBL" id="ASJ71581.1"/>
    </source>
</evidence>
<name>A0A2Z2NNS1_9GAMM</name>
<evidence type="ECO:0000256" key="5">
    <source>
        <dbReference type="RuleBase" id="RU000356"/>
    </source>
</evidence>
<protein>
    <submittedName>
        <fullName evidence="7">Flavohemoprotein</fullName>
        <ecNumber evidence="7">1.14.12.17</ecNumber>
    </submittedName>
</protein>
<dbReference type="EC" id="1.14.12.17" evidence="7"/>
<evidence type="ECO:0000256" key="2">
    <source>
        <dbReference type="ARBA" id="ARBA00022621"/>
    </source>
</evidence>
<dbReference type="PANTHER" id="PTHR43396:SF3">
    <property type="entry name" value="FLAVOHEMOPROTEIN"/>
    <property type="match status" value="1"/>
</dbReference>
<evidence type="ECO:0000256" key="3">
    <source>
        <dbReference type="ARBA" id="ARBA00022723"/>
    </source>
</evidence>
<keyword evidence="7" id="KW-0560">Oxidoreductase</keyword>
<dbReference type="Pfam" id="PF00042">
    <property type="entry name" value="Globin"/>
    <property type="match status" value="1"/>
</dbReference>
<dbReference type="Proteomes" id="UP000250079">
    <property type="component" value="Chromosome"/>
</dbReference>
<reference evidence="7 8" key="1">
    <citation type="submission" date="2016-12" db="EMBL/GenBank/DDBJ databases">
        <authorList>
            <person name="Song W.-J."/>
            <person name="Kurnit D.M."/>
        </authorList>
    </citation>
    <scope>NUCLEOTIDE SEQUENCE [LARGE SCALE GENOMIC DNA]</scope>
    <source>
        <strain evidence="7 8">IMCC3135</strain>
    </source>
</reference>
<evidence type="ECO:0000256" key="1">
    <source>
        <dbReference type="ARBA" id="ARBA00022617"/>
    </source>
</evidence>
<dbReference type="KEGG" id="gai:IMCC3135_07375"/>
<dbReference type="AlphaFoldDB" id="A0A2Z2NNS1"/>
<dbReference type="GO" id="GO:0019825">
    <property type="term" value="F:oxygen binding"/>
    <property type="evidence" value="ECO:0007669"/>
    <property type="project" value="InterPro"/>
</dbReference>
<dbReference type="InterPro" id="IPR009050">
    <property type="entry name" value="Globin-like_sf"/>
</dbReference>
<dbReference type="GO" id="GO:0008941">
    <property type="term" value="F:nitric oxide dioxygenase NAD(P)H activity"/>
    <property type="evidence" value="ECO:0007669"/>
    <property type="project" value="UniProtKB-EC"/>
</dbReference>
<accession>A0A2Z2NNS1</accession>
<dbReference type="InterPro" id="IPR012292">
    <property type="entry name" value="Globin/Proto"/>
</dbReference>
<dbReference type="Gene3D" id="1.10.490.10">
    <property type="entry name" value="Globins"/>
    <property type="match status" value="1"/>
</dbReference>
<keyword evidence="5" id="KW-0813">Transport</keyword>
<keyword evidence="2 5" id="KW-0561">Oxygen transport</keyword>
<feature type="domain" description="Globin" evidence="6">
    <location>
        <begin position="1"/>
        <end position="134"/>
    </location>
</feature>
<dbReference type="InterPro" id="IPR000971">
    <property type="entry name" value="Globin"/>
</dbReference>
<sequence length="166" mass="18915">MLPHQHHLVRESWKKLSPIRDTAAELFYQRLFSVYPELAPMFKGDMKVQGEKLMQMLDKAVDSLENMESSIEPLKQAGRAHRSYGVNEEDYEKFANCLFWTMKEGLGKAFDAPTREAWANTYATLSSIMIEGANYNKLPDSASIGKLPWLKRILGKAHAVLPVSLR</sequence>
<dbReference type="SUPFAM" id="SSF46458">
    <property type="entry name" value="Globin-like"/>
    <property type="match status" value="1"/>
</dbReference>
<dbReference type="GO" id="GO:0020037">
    <property type="term" value="F:heme binding"/>
    <property type="evidence" value="ECO:0007669"/>
    <property type="project" value="InterPro"/>
</dbReference>
<keyword evidence="3" id="KW-0479">Metal-binding</keyword>
<dbReference type="GO" id="GO:0071500">
    <property type="term" value="P:cellular response to nitrosative stress"/>
    <property type="evidence" value="ECO:0007669"/>
    <property type="project" value="TreeGrafter"/>
</dbReference>
<dbReference type="OrthoDB" id="9796486at2"/>
<organism evidence="7 8">
    <name type="scientific">Granulosicoccus antarcticus IMCC3135</name>
    <dbReference type="NCBI Taxonomy" id="1192854"/>
    <lineage>
        <taxon>Bacteria</taxon>
        <taxon>Pseudomonadati</taxon>
        <taxon>Pseudomonadota</taxon>
        <taxon>Gammaproteobacteria</taxon>
        <taxon>Chromatiales</taxon>
        <taxon>Granulosicoccaceae</taxon>
        <taxon>Granulosicoccus</taxon>
    </lineage>
</organism>
<dbReference type="CDD" id="cd12131">
    <property type="entry name" value="HGbI-like"/>
    <property type="match status" value="1"/>
</dbReference>
<gene>
    <name evidence="7" type="primary">hmp_1</name>
    <name evidence="7" type="ORF">IMCC3135_07375</name>
</gene>
<dbReference type="RefSeq" id="WP_088917006.1">
    <property type="nucleotide sequence ID" value="NZ_CP018632.1"/>
</dbReference>
<evidence type="ECO:0000256" key="4">
    <source>
        <dbReference type="ARBA" id="ARBA00023004"/>
    </source>
</evidence>
<keyword evidence="1 5" id="KW-0349">Heme</keyword>
<dbReference type="GO" id="GO:0046210">
    <property type="term" value="P:nitric oxide catabolic process"/>
    <property type="evidence" value="ECO:0007669"/>
    <property type="project" value="TreeGrafter"/>
</dbReference>
<evidence type="ECO:0000313" key="8">
    <source>
        <dbReference type="Proteomes" id="UP000250079"/>
    </source>
</evidence>
<dbReference type="GO" id="GO:0071949">
    <property type="term" value="F:FAD binding"/>
    <property type="evidence" value="ECO:0007669"/>
    <property type="project" value="TreeGrafter"/>
</dbReference>
<dbReference type="GO" id="GO:0046872">
    <property type="term" value="F:metal ion binding"/>
    <property type="evidence" value="ECO:0007669"/>
    <property type="project" value="UniProtKB-KW"/>
</dbReference>
<evidence type="ECO:0000259" key="6">
    <source>
        <dbReference type="PROSITE" id="PS01033"/>
    </source>
</evidence>
<keyword evidence="8" id="KW-1185">Reference proteome</keyword>
<dbReference type="EMBL" id="CP018632">
    <property type="protein sequence ID" value="ASJ71581.1"/>
    <property type="molecule type" value="Genomic_DNA"/>
</dbReference>
<proteinExistence type="inferred from homology"/>
<dbReference type="PROSITE" id="PS01033">
    <property type="entry name" value="GLOBIN"/>
    <property type="match status" value="1"/>
</dbReference>
<comment type="similarity">
    <text evidence="5">Belongs to the globin family.</text>
</comment>